<evidence type="ECO:0000313" key="1">
    <source>
        <dbReference type="EMBL" id="QEC71503.1"/>
    </source>
</evidence>
<reference evidence="1 2" key="1">
    <citation type="journal article" date="2017" name="Int. J. Syst. Evol. Microbiol.">
        <title>Arachidicoccus ginsenosidivorans sp. nov., with ginsenoside-converting activity isolated from ginseng cultivating soil.</title>
        <authorList>
            <person name="Siddiqi M.Z."/>
            <person name="Aslam Z."/>
            <person name="Im W.T."/>
        </authorList>
    </citation>
    <scope>NUCLEOTIDE SEQUENCE [LARGE SCALE GENOMIC DNA]</scope>
    <source>
        <strain evidence="1 2">Gsoil 809</strain>
    </source>
</reference>
<dbReference type="InterPro" id="IPR013783">
    <property type="entry name" value="Ig-like_fold"/>
</dbReference>
<dbReference type="KEGG" id="agi:FSB73_07285"/>
<dbReference type="Gene3D" id="2.60.120.260">
    <property type="entry name" value="Galactose-binding domain-like"/>
    <property type="match status" value="1"/>
</dbReference>
<dbReference type="RefSeq" id="WP_146780881.1">
    <property type="nucleotide sequence ID" value="NZ_CP042434.1"/>
</dbReference>
<evidence type="ECO:0000313" key="2">
    <source>
        <dbReference type="Proteomes" id="UP000321291"/>
    </source>
</evidence>
<dbReference type="AlphaFoldDB" id="A0A5B8VJY6"/>
<name>A0A5B8VJY6_9BACT</name>
<accession>A0A5B8VJY6</accession>
<dbReference type="OrthoDB" id="1043438at2"/>
<sequence>MKNNNIYYSVLLILIITLGCSRSPTDYESFLNGEELVYPGVISNPAVLSGNNRVMLTWHPNPDPSVTKYVVYWNNYADSMTVPATSHNPTDTIRCLINNLEEYNYTFFINSYDNANNKSIVTEVDNARVYGKIYQASLQNRPINLDTPYIVQPDQKSVLLNFLTPDTLNINTLITYTNTSGATIKQSLAPNSNNFLLSDYKFGTNVTYQSSFIPSRSAIDTFITLRPDTIPTIYKYVECDKKLFSALNLPHDIHDYYYGTSFASIWDGSTNIKGYPDAFCSDGEEPLSNHFSIDLGATYDNIARIQEIGRNCCDNPIDFEIWGIADTSNAVSQLPGNDGNWKNDILSKGWTLLGEVNRSDDGSAPITANLIENPPPVRYIMIRVSKTAGGGSGVNLSQITFWYNQN</sequence>
<gene>
    <name evidence="1" type="ORF">FSB73_07285</name>
</gene>
<dbReference type="EMBL" id="CP042434">
    <property type="protein sequence ID" value="QEC71503.1"/>
    <property type="molecule type" value="Genomic_DNA"/>
</dbReference>
<dbReference type="Gene3D" id="2.60.40.10">
    <property type="entry name" value="Immunoglobulins"/>
    <property type="match status" value="1"/>
</dbReference>
<protein>
    <submittedName>
        <fullName evidence="1">Uncharacterized protein</fullName>
    </submittedName>
</protein>
<organism evidence="1 2">
    <name type="scientific">Arachidicoccus ginsenosidivorans</name>
    <dbReference type="NCBI Taxonomy" id="496057"/>
    <lineage>
        <taxon>Bacteria</taxon>
        <taxon>Pseudomonadati</taxon>
        <taxon>Bacteroidota</taxon>
        <taxon>Chitinophagia</taxon>
        <taxon>Chitinophagales</taxon>
        <taxon>Chitinophagaceae</taxon>
        <taxon>Arachidicoccus</taxon>
    </lineage>
</organism>
<dbReference type="InterPro" id="IPR036116">
    <property type="entry name" value="FN3_sf"/>
</dbReference>
<dbReference type="PROSITE" id="PS51257">
    <property type="entry name" value="PROKAR_LIPOPROTEIN"/>
    <property type="match status" value="1"/>
</dbReference>
<keyword evidence="2" id="KW-1185">Reference proteome</keyword>
<proteinExistence type="predicted"/>
<dbReference type="CDD" id="cd00063">
    <property type="entry name" value="FN3"/>
    <property type="match status" value="1"/>
</dbReference>
<dbReference type="Proteomes" id="UP000321291">
    <property type="component" value="Chromosome"/>
</dbReference>
<dbReference type="SUPFAM" id="SSF49265">
    <property type="entry name" value="Fibronectin type III"/>
    <property type="match status" value="1"/>
</dbReference>
<dbReference type="Pfam" id="PF16389">
    <property type="entry name" value="DUF4998"/>
    <property type="match status" value="1"/>
</dbReference>
<dbReference type="InterPro" id="IPR003961">
    <property type="entry name" value="FN3_dom"/>
</dbReference>